<evidence type="ECO:0000313" key="2">
    <source>
        <dbReference type="Proteomes" id="UP000198362"/>
    </source>
</evidence>
<name>A0A239NVK1_9ACTN</name>
<dbReference type="EMBL" id="FZPH01000010">
    <property type="protein sequence ID" value="SNT58119.1"/>
    <property type="molecule type" value="Genomic_DNA"/>
</dbReference>
<dbReference type="Proteomes" id="UP000198362">
    <property type="component" value="Unassembled WGS sequence"/>
</dbReference>
<sequence>MQRHMVRAYSELFMASLLLSLAPTKIARDHDVFEEPRPNDPAKTITRAAPNTGPLVEPTFRAINGFLRLTHISGSVTEHYVGHQPDFIAQELVKAKKAGQVLYSYWDKPGHADAQQITIAPALVRTVQVRHLEANLDSLYEDQSSYAL</sequence>
<accession>A0A239NVK1</accession>
<organism evidence="1 2">
    <name type="scientific">Asanoa hainanensis</name>
    <dbReference type="NCBI Taxonomy" id="560556"/>
    <lineage>
        <taxon>Bacteria</taxon>
        <taxon>Bacillati</taxon>
        <taxon>Actinomycetota</taxon>
        <taxon>Actinomycetes</taxon>
        <taxon>Micromonosporales</taxon>
        <taxon>Micromonosporaceae</taxon>
        <taxon>Asanoa</taxon>
    </lineage>
</organism>
<evidence type="ECO:0000313" key="1">
    <source>
        <dbReference type="EMBL" id="SNT58119.1"/>
    </source>
</evidence>
<reference evidence="1 2" key="1">
    <citation type="submission" date="2017-06" db="EMBL/GenBank/DDBJ databases">
        <authorList>
            <person name="Kim H.J."/>
            <person name="Triplett B.A."/>
        </authorList>
    </citation>
    <scope>NUCLEOTIDE SEQUENCE [LARGE SCALE GENOMIC DNA]</scope>
    <source>
        <strain evidence="1 2">CGMCC 4.5593</strain>
    </source>
</reference>
<protein>
    <submittedName>
        <fullName evidence="1">Uncharacterized protein</fullName>
    </submittedName>
</protein>
<keyword evidence="2" id="KW-1185">Reference proteome</keyword>
<proteinExistence type="predicted"/>
<dbReference type="AlphaFoldDB" id="A0A239NVK1"/>
<gene>
    <name evidence="1" type="ORF">SAMN05421812_110253</name>
</gene>